<sequence length="75" mass="8848">MSIISSETMKKVWKYIYNLPRDLGFDNKVDIVYEEHCSKLNISEFDLRDILIEFKRKGLVALKPYNDGAFVTFIK</sequence>
<organism evidence="1 2">
    <name type="scientific">Dysgonomonas capnocytophagoides</name>
    <dbReference type="NCBI Taxonomy" id="45254"/>
    <lineage>
        <taxon>Bacteria</taxon>
        <taxon>Pseudomonadati</taxon>
        <taxon>Bacteroidota</taxon>
        <taxon>Bacteroidia</taxon>
        <taxon>Bacteroidales</taxon>
        <taxon>Dysgonomonadaceae</taxon>
        <taxon>Dysgonomonas</taxon>
    </lineage>
</organism>
<evidence type="ECO:0000313" key="1">
    <source>
        <dbReference type="EMBL" id="TFD95608.1"/>
    </source>
</evidence>
<dbReference type="AlphaFoldDB" id="A0A4Y8L0Q8"/>
<dbReference type="RefSeq" id="WP_134436635.1">
    <property type="nucleotide sequence ID" value="NZ_SOML01000007.1"/>
</dbReference>
<accession>A0A4Y8L0Q8</accession>
<comment type="caution">
    <text evidence="1">The sequence shown here is derived from an EMBL/GenBank/DDBJ whole genome shotgun (WGS) entry which is preliminary data.</text>
</comment>
<evidence type="ECO:0000313" key="2">
    <source>
        <dbReference type="Proteomes" id="UP000297861"/>
    </source>
</evidence>
<proteinExistence type="predicted"/>
<name>A0A4Y8L0Q8_9BACT</name>
<dbReference type="EMBL" id="SOML01000007">
    <property type="protein sequence ID" value="TFD95608.1"/>
    <property type="molecule type" value="Genomic_DNA"/>
</dbReference>
<protein>
    <submittedName>
        <fullName evidence="1">Uncharacterized protein</fullName>
    </submittedName>
</protein>
<dbReference type="Proteomes" id="UP000297861">
    <property type="component" value="Unassembled WGS sequence"/>
</dbReference>
<reference evidence="1 2" key="1">
    <citation type="submission" date="2019-03" db="EMBL/GenBank/DDBJ databases">
        <title>San Antonio Military Medical Center submission to MRSN (WRAIR), pending publication.</title>
        <authorList>
            <person name="Blyth D.M."/>
            <person name="Mccarthy S.L."/>
            <person name="Schall S.E."/>
            <person name="Stam J.A."/>
            <person name="Ong A.C."/>
            <person name="Mcgann P.T."/>
        </authorList>
    </citation>
    <scope>NUCLEOTIDE SEQUENCE [LARGE SCALE GENOMIC DNA]</scope>
    <source>
        <strain evidence="1 2">MRSN571793</strain>
    </source>
</reference>
<gene>
    <name evidence="1" type="ORF">E2605_12265</name>
</gene>
<keyword evidence="2" id="KW-1185">Reference proteome</keyword>